<dbReference type="OrthoDB" id="7032059at2"/>
<reference evidence="2 3" key="1">
    <citation type="submission" date="2018-11" db="EMBL/GenBank/DDBJ databases">
        <title>The draft genome sequence of Amphritea opalescens ANRC-JH13T.</title>
        <authorList>
            <person name="Fang Z."/>
            <person name="Zhang Y."/>
            <person name="Han X."/>
        </authorList>
    </citation>
    <scope>NUCLEOTIDE SEQUENCE [LARGE SCALE GENOMIC DNA]</scope>
    <source>
        <strain evidence="2 3">ANRC-JH13</strain>
    </source>
</reference>
<feature type="chain" id="PRO_5019323357" description="Porin family protein" evidence="1">
    <location>
        <begin position="24"/>
        <end position="127"/>
    </location>
</feature>
<accession>A0A430KQV0</accession>
<evidence type="ECO:0008006" key="4">
    <source>
        <dbReference type="Google" id="ProtNLM"/>
    </source>
</evidence>
<keyword evidence="3" id="KW-1185">Reference proteome</keyword>
<dbReference type="AlphaFoldDB" id="A0A430KQV0"/>
<name>A0A430KQV0_9GAMM</name>
<keyword evidence="1" id="KW-0732">Signal</keyword>
<dbReference type="RefSeq" id="WP_126158394.1">
    <property type="nucleotide sequence ID" value="NZ_RQXW01000007.1"/>
</dbReference>
<proteinExistence type="predicted"/>
<sequence>MFIKKLSVAAIVAASLAVPVAQADAGFGAGITYVFGEGVAVGVKIFTDDEEDKAVGSLGLDYVVNSGAWRPNVGVGYLGDNIYGDLSAGYNLGAGTWSFGAGAGAVDTDEEDDNKPASVVVASPIPG</sequence>
<dbReference type="Proteomes" id="UP000283087">
    <property type="component" value="Unassembled WGS sequence"/>
</dbReference>
<evidence type="ECO:0000313" key="3">
    <source>
        <dbReference type="Proteomes" id="UP000283087"/>
    </source>
</evidence>
<gene>
    <name evidence="2" type="ORF">EH243_09370</name>
</gene>
<organism evidence="2 3">
    <name type="scientific">Amphritea opalescens</name>
    <dbReference type="NCBI Taxonomy" id="2490544"/>
    <lineage>
        <taxon>Bacteria</taxon>
        <taxon>Pseudomonadati</taxon>
        <taxon>Pseudomonadota</taxon>
        <taxon>Gammaproteobacteria</taxon>
        <taxon>Oceanospirillales</taxon>
        <taxon>Oceanospirillaceae</taxon>
        <taxon>Amphritea</taxon>
    </lineage>
</organism>
<protein>
    <recommendedName>
        <fullName evidence="4">Porin family protein</fullName>
    </recommendedName>
</protein>
<evidence type="ECO:0000256" key="1">
    <source>
        <dbReference type="SAM" id="SignalP"/>
    </source>
</evidence>
<feature type="signal peptide" evidence="1">
    <location>
        <begin position="1"/>
        <end position="23"/>
    </location>
</feature>
<comment type="caution">
    <text evidence="2">The sequence shown here is derived from an EMBL/GenBank/DDBJ whole genome shotgun (WGS) entry which is preliminary data.</text>
</comment>
<evidence type="ECO:0000313" key="2">
    <source>
        <dbReference type="EMBL" id="RTE65887.1"/>
    </source>
</evidence>
<dbReference type="EMBL" id="RQXW01000007">
    <property type="protein sequence ID" value="RTE65887.1"/>
    <property type="molecule type" value="Genomic_DNA"/>
</dbReference>